<keyword evidence="3" id="KW-1185">Reference proteome</keyword>
<dbReference type="AlphaFoldDB" id="A0A2A2J011"/>
<evidence type="ECO:0000256" key="1">
    <source>
        <dbReference type="SAM" id="MobiDB-lite"/>
    </source>
</evidence>
<comment type="caution">
    <text evidence="2">The sequence shown here is derived from an EMBL/GenBank/DDBJ whole genome shotgun (WGS) entry which is preliminary data.</text>
</comment>
<protein>
    <recommendedName>
        <fullName evidence="4">CS domain-containing protein</fullName>
    </recommendedName>
</protein>
<dbReference type="OrthoDB" id="6146649at2759"/>
<organism evidence="2 3">
    <name type="scientific">Diploscapter pachys</name>
    <dbReference type="NCBI Taxonomy" id="2018661"/>
    <lineage>
        <taxon>Eukaryota</taxon>
        <taxon>Metazoa</taxon>
        <taxon>Ecdysozoa</taxon>
        <taxon>Nematoda</taxon>
        <taxon>Chromadorea</taxon>
        <taxon>Rhabditida</taxon>
        <taxon>Rhabditina</taxon>
        <taxon>Rhabditomorpha</taxon>
        <taxon>Rhabditoidea</taxon>
        <taxon>Rhabditidae</taxon>
        <taxon>Diploscapter</taxon>
    </lineage>
</organism>
<feature type="region of interest" description="Disordered" evidence="1">
    <location>
        <begin position="1"/>
        <end position="23"/>
    </location>
</feature>
<proteinExistence type="predicted"/>
<dbReference type="Proteomes" id="UP000218231">
    <property type="component" value="Unassembled WGS sequence"/>
</dbReference>
<evidence type="ECO:0000313" key="3">
    <source>
        <dbReference type="Proteomes" id="UP000218231"/>
    </source>
</evidence>
<gene>
    <name evidence="2" type="ORF">WR25_03924</name>
</gene>
<sequence length="128" mass="14552">MASTSWEDSDPSTAPGPLGCRYDDSPTKLEVQLVVPGVRDKSWMKASNTQVFLKSDPKSMSCTVEIVKMDKKKKPPEKSIIDRRFYKIEKFPTPIDGVTFKLKKDCVVLTIQKEKPSSWENFVTQFGF</sequence>
<evidence type="ECO:0008006" key="4">
    <source>
        <dbReference type="Google" id="ProtNLM"/>
    </source>
</evidence>
<dbReference type="EMBL" id="LIAE01010766">
    <property type="protein sequence ID" value="PAV55520.1"/>
    <property type="molecule type" value="Genomic_DNA"/>
</dbReference>
<accession>A0A2A2J011</accession>
<reference evidence="2 3" key="1">
    <citation type="journal article" date="2017" name="Curr. Biol.">
        <title>Genome architecture and evolution of a unichromosomal asexual nematode.</title>
        <authorList>
            <person name="Fradin H."/>
            <person name="Zegar C."/>
            <person name="Gutwein M."/>
            <person name="Lucas J."/>
            <person name="Kovtun M."/>
            <person name="Corcoran D."/>
            <person name="Baugh L.R."/>
            <person name="Kiontke K."/>
            <person name="Gunsalus K."/>
            <person name="Fitch D.H."/>
            <person name="Piano F."/>
        </authorList>
    </citation>
    <scope>NUCLEOTIDE SEQUENCE [LARGE SCALE GENOMIC DNA]</scope>
    <source>
        <strain evidence="2">PF1309</strain>
    </source>
</reference>
<name>A0A2A2J011_9BILA</name>
<evidence type="ECO:0000313" key="2">
    <source>
        <dbReference type="EMBL" id="PAV55520.1"/>
    </source>
</evidence>